<keyword evidence="2" id="KW-0067">ATP-binding</keyword>
<accession>C6PYD9</accession>
<feature type="domain" description="Sigma-54 factor interaction" evidence="5">
    <location>
        <begin position="144"/>
        <end position="373"/>
    </location>
</feature>
<dbReference type="Proteomes" id="UP000004198">
    <property type="component" value="Unassembled WGS sequence"/>
</dbReference>
<dbReference type="Pfam" id="PF08448">
    <property type="entry name" value="PAS_4"/>
    <property type="match status" value="1"/>
</dbReference>
<dbReference type="KEGG" id="cck:Ccar_21385"/>
<dbReference type="PROSITE" id="PS50045">
    <property type="entry name" value="SIGMA54_INTERACT_4"/>
    <property type="match status" value="1"/>
</dbReference>
<comment type="caution">
    <text evidence="8">The sequence shown here is derived from an EMBL/GenBank/DDBJ whole genome shotgun (WGS) entry which is preliminary data.</text>
</comment>
<proteinExistence type="predicted"/>
<dbReference type="InterPro" id="IPR000700">
    <property type="entry name" value="PAS-assoc_C"/>
</dbReference>
<evidence type="ECO:0000256" key="4">
    <source>
        <dbReference type="ARBA" id="ARBA00023163"/>
    </source>
</evidence>
<dbReference type="InterPro" id="IPR025943">
    <property type="entry name" value="Sigma_54_int_dom_ATP-bd_2"/>
</dbReference>
<dbReference type="GO" id="GO:0005524">
    <property type="term" value="F:ATP binding"/>
    <property type="evidence" value="ECO:0007669"/>
    <property type="project" value="UniProtKB-KW"/>
</dbReference>
<dbReference type="Gene3D" id="3.30.450.20">
    <property type="entry name" value="PAS domain"/>
    <property type="match status" value="1"/>
</dbReference>
<dbReference type="InterPro" id="IPR003593">
    <property type="entry name" value="AAA+_ATPase"/>
</dbReference>
<dbReference type="InterPro" id="IPR058031">
    <property type="entry name" value="AAA_lid_NorR"/>
</dbReference>
<dbReference type="GO" id="GO:0043565">
    <property type="term" value="F:sequence-specific DNA binding"/>
    <property type="evidence" value="ECO:0007669"/>
    <property type="project" value="InterPro"/>
</dbReference>
<name>C6PYD9_9CLOT</name>
<organism evidence="8 9">
    <name type="scientific">Clostridium carboxidivorans P7</name>
    <dbReference type="NCBI Taxonomy" id="536227"/>
    <lineage>
        <taxon>Bacteria</taxon>
        <taxon>Bacillati</taxon>
        <taxon>Bacillota</taxon>
        <taxon>Clostridia</taxon>
        <taxon>Eubacteriales</taxon>
        <taxon>Clostridiaceae</taxon>
        <taxon>Clostridium</taxon>
    </lineage>
</organism>
<dbReference type="CDD" id="cd00130">
    <property type="entry name" value="PAS"/>
    <property type="match status" value="1"/>
</dbReference>
<dbReference type="SUPFAM" id="SSF52540">
    <property type="entry name" value="P-loop containing nucleoside triphosphate hydrolases"/>
    <property type="match status" value="1"/>
</dbReference>
<dbReference type="SUPFAM" id="SSF55785">
    <property type="entry name" value="PYP-like sensor domain (PAS domain)"/>
    <property type="match status" value="1"/>
</dbReference>
<evidence type="ECO:0000313" key="9">
    <source>
        <dbReference type="Proteomes" id="UP000004198"/>
    </source>
</evidence>
<dbReference type="PROSITE" id="PS00676">
    <property type="entry name" value="SIGMA54_INTERACT_2"/>
    <property type="match status" value="1"/>
</dbReference>
<dbReference type="InterPro" id="IPR035965">
    <property type="entry name" value="PAS-like_dom_sf"/>
</dbReference>
<dbReference type="Pfam" id="PF25601">
    <property type="entry name" value="AAA_lid_14"/>
    <property type="match status" value="1"/>
</dbReference>
<dbReference type="InterPro" id="IPR002078">
    <property type="entry name" value="Sigma_54_int"/>
</dbReference>
<dbReference type="Gene3D" id="3.40.50.300">
    <property type="entry name" value="P-loop containing nucleotide triphosphate hydrolases"/>
    <property type="match status" value="1"/>
</dbReference>
<dbReference type="STRING" id="536227.Ccar_21385"/>
<dbReference type="SMART" id="SM00091">
    <property type="entry name" value="PAS"/>
    <property type="match status" value="1"/>
</dbReference>
<dbReference type="EMBL" id="ACVI01000077">
    <property type="protein sequence ID" value="EET85760.1"/>
    <property type="molecule type" value="Genomic_DNA"/>
</dbReference>
<dbReference type="SMART" id="SM00382">
    <property type="entry name" value="AAA"/>
    <property type="match status" value="1"/>
</dbReference>
<keyword evidence="9" id="KW-1185">Reference proteome</keyword>
<dbReference type="SUPFAM" id="SSF46689">
    <property type="entry name" value="Homeodomain-like"/>
    <property type="match status" value="1"/>
</dbReference>
<dbReference type="eggNOG" id="COG3829">
    <property type="taxonomic scope" value="Bacteria"/>
</dbReference>
<dbReference type="PATRIC" id="fig|536227.13.peg.4433"/>
<gene>
    <name evidence="8" type="ORF">CcarbDRAFT_3806</name>
</gene>
<sequence>MDEMFNLLNNVFDNLHEGVCICDEKGIVKYWNRSSEKLYNVPAEKIMNKHLGEFFPKALNLKVLNTGKRIDNVFHEPVEGKLVILSAVPIYNSKGRIIASVSTDRDITDAMNLTKQLEYEKKKVEFLEKAYKNEIASKYNFSSIIGKNKKIIDAIAIAQKVAHTSTSVLITGKSGTGKEVFAKSIHEASGRTGNFVAINCSAIPGNLLESELFGYVEGAFTGAIKKGKIGKFEFANGGTLFLDEIGDMPVEMQVKMLRVLQDGVIYRLGSEKAINTDARIIAATNKDLKKLILEDKFREDLFYRLAVVQIQLPPLKDRKEDVKDLANLFFEQVSAQEGIKITNIDDKVYKILTNYKWDGNIRELKNVVQRMVVLSNNGKINTESIPEYIIESVSPEEDLGEDEFDLERIVENVEKRTIKEVMKMVKGNKQHAAKVLNIKRSTLYYKLGKYNI</sequence>
<dbReference type="PANTHER" id="PTHR32071:SF57">
    <property type="entry name" value="C4-DICARBOXYLATE TRANSPORT TRANSCRIPTIONAL REGULATORY PROTEIN DCTD"/>
    <property type="match status" value="1"/>
</dbReference>
<feature type="domain" description="PAS" evidence="6">
    <location>
        <begin position="4"/>
        <end position="55"/>
    </location>
</feature>
<dbReference type="Gene3D" id="1.10.8.60">
    <property type="match status" value="1"/>
</dbReference>
<dbReference type="PRINTS" id="PR01590">
    <property type="entry name" value="HTHFIS"/>
</dbReference>
<dbReference type="CDD" id="cd00009">
    <property type="entry name" value="AAA"/>
    <property type="match status" value="1"/>
</dbReference>
<evidence type="ECO:0000259" key="5">
    <source>
        <dbReference type="PROSITE" id="PS50045"/>
    </source>
</evidence>
<evidence type="ECO:0000259" key="7">
    <source>
        <dbReference type="PROSITE" id="PS50113"/>
    </source>
</evidence>
<dbReference type="InterPro" id="IPR002197">
    <property type="entry name" value="HTH_Fis"/>
</dbReference>
<dbReference type="Pfam" id="PF00158">
    <property type="entry name" value="Sigma54_activat"/>
    <property type="match status" value="1"/>
</dbReference>
<dbReference type="Pfam" id="PF02954">
    <property type="entry name" value="HTH_8"/>
    <property type="match status" value="1"/>
</dbReference>
<dbReference type="AlphaFoldDB" id="C6PYD9"/>
<protein>
    <submittedName>
        <fullName evidence="8">PAS modulated sigma54 specific transcriptional regulator, Fis family</fullName>
    </submittedName>
</protein>
<dbReference type="InterPro" id="IPR009057">
    <property type="entry name" value="Homeodomain-like_sf"/>
</dbReference>
<dbReference type="RefSeq" id="WP_007062691.1">
    <property type="nucleotide sequence ID" value="NZ_ACVI01000077.1"/>
</dbReference>
<dbReference type="PROSITE" id="PS50112">
    <property type="entry name" value="PAS"/>
    <property type="match status" value="1"/>
</dbReference>
<dbReference type="PANTHER" id="PTHR32071">
    <property type="entry name" value="TRANSCRIPTIONAL REGULATORY PROTEIN"/>
    <property type="match status" value="1"/>
</dbReference>
<keyword evidence="1" id="KW-0547">Nucleotide-binding</keyword>
<dbReference type="GO" id="GO:0006355">
    <property type="term" value="P:regulation of DNA-templated transcription"/>
    <property type="evidence" value="ECO:0007669"/>
    <property type="project" value="InterPro"/>
</dbReference>
<dbReference type="InterPro" id="IPR000014">
    <property type="entry name" value="PAS"/>
</dbReference>
<evidence type="ECO:0000259" key="6">
    <source>
        <dbReference type="PROSITE" id="PS50112"/>
    </source>
</evidence>
<feature type="domain" description="PAC" evidence="7">
    <location>
        <begin position="68"/>
        <end position="119"/>
    </location>
</feature>
<keyword evidence="4" id="KW-0804">Transcription</keyword>
<evidence type="ECO:0000256" key="1">
    <source>
        <dbReference type="ARBA" id="ARBA00022741"/>
    </source>
</evidence>
<dbReference type="PROSITE" id="PS50113">
    <property type="entry name" value="PAC"/>
    <property type="match status" value="1"/>
</dbReference>
<keyword evidence="3" id="KW-0805">Transcription regulation</keyword>
<dbReference type="InterPro" id="IPR027417">
    <property type="entry name" value="P-loop_NTPase"/>
</dbReference>
<dbReference type="Gene3D" id="1.10.10.60">
    <property type="entry name" value="Homeodomain-like"/>
    <property type="match status" value="1"/>
</dbReference>
<dbReference type="InterPro" id="IPR013656">
    <property type="entry name" value="PAS_4"/>
</dbReference>
<evidence type="ECO:0000256" key="3">
    <source>
        <dbReference type="ARBA" id="ARBA00023015"/>
    </source>
</evidence>
<reference evidence="8 9" key="1">
    <citation type="submission" date="2009-06" db="EMBL/GenBank/DDBJ databases">
        <title>The draft genome of Clostridium carboxidivorans P7.</title>
        <authorList>
            <consortium name="US DOE Joint Genome Institute (JGI-PGF)"/>
            <person name="Lucas S."/>
            <person name="Copeland A."/>
            <person name="Lapidus A."/>
            <person name="Glavina del Rio T."/>
            <person name="Tice H."/>
            <person name="Bruce D."/>
            <person name="Goodwin L."/>
            <person name="Pitluck S."/>
            <person name="Larimer F."/>
            <person name="Land M.L."/>
            <person name="Hauser L."/>
            <person name="Hemme C.L."/>
        </authorList>
    </citation>
    <scope>NUCLEOTIDE SEQUENCE [LARGE SCALE GENOMIC DNA]</scope>
    <source>
        <strain evidence="8 9">P7</strain>
    </source>
</reference>
<evidence type="ECO:0000313" key="8">
    <source>
        <dbReference type="EMBL" id="EET85760.1"/>
    </source>
</evidence>
<evidence type="ECO:0000256" key="2">
    <source>
        <dbReference type="ARBA" id="ARBA00022840"/>
    </source>
</evidence>
<dbReference type="FunFam" id="3.40.50.300:FF:000006">
    <property type="entry name" value="DNA-binding transcriptional regulator NtrC"/>
    <property type="match status" value="1"/>
</dbReference>